<comment type="caution">
    <text evidence="1">The sequence shown here is derived from an EMBL/GenBank/DDBJ whole genome shotgun (WGS) entry which is preliminary data.</text>
</comment>
<name>X0WY84_9ZZZZ</name>
<reference evidence="1" key="1">
    <citation type="journal article" date="2014" name="Front. Microbiol.">
        <title>High frequency of phylogenetically diverse reductive dehalogenase-homologous genes in deep subseafloor sedimentary metagenomes.</title>
        <authorList>
            <person name="Kawai M."/>
            <person name="Futagami T."/>
            <person name="Toyoda A."/>
            <person name="Takaki Y."/>
            <person name="Nishi S."/>
            <person name="Hori S."/>
            <person name="Arai W."/>
            <person name="Tsubouchi T."/>
            <person name="Morono Y."/>
            <person name="Uchiyama I."/>
            <person name="Ito T."/>
            <person name="Fujiyama A."/>
            <person name="Inagaki F."/>
            <person name="Takami H."/>
        </authorList>
    </citation>
    <scope>NUCLEOTIDE SEQUENCE</scope>
    <source>
        <strain evidence="1">Expedition CK06-06</strain>
    </source>
</reference>
<gene>
    <name evidence="1" type="ORF">S01H1_54493</name>
</gene>
<organism evidence="1">
    <name type="scientific">marine sediment metagenome</name>
    <dbReference type="NCBI Taxonomy" id="412755"/>
    <lineage>
        <taxon>unclassified sequences</taxon>
        <taxon>metagenomes</taxon>
        <taxon>ecological metagenomes</taxon>
    </lineage>
</organism>
<sequence>PYTSNTHRLVIVAKPFWKLETGNWRLEVGS</sequence>
<dbReference type="AlphaFoldDB" id="X0WY84"/>
<dbReference type="EMBL" id="BARS01035364">
    <property type="protein sequence ID" value="GAG17706.1"/>
    <property type="molecule type" value="Genomic_DNA"/>
</dbReference>
<evidence type="ECO:0000313" key="1">
    <source>
        <dbReference type="EMBL" id="GAG17706.1"/>
    </source>
</evidence>
<proteinExistence type="predicted"/>
<accession>X0WY84</accession>
<feature type="non-terminal residue" evidence="1">
    <location>
        <position position="1"/>
    </location>
</feature>
<protein>
    <submittedName>
        <fullName evidence="1">Uncharacterized protein</fullName>
    </submittedName>
</protein>